<comment type="subcellular location">
    <subcellularLocation>
        <location evidence="1 13">Cytoplasm</location>
    </subcellularLocation>
</comment>
<dbReference type="FunFam" id="3.40.50.620:FF:000009">
    <property type="entry name" value="Cysteine--tRNA ligase"/>
    <property type="match status" value="1"/>
</dbReference>
<feature type="binding site" evidence="13">
    <location>
        <position position="238"/>
    </location>
    <ligand>
        <name>Zn(2+)</name>
        <dbReference type="ChEBI" id="CHEBI:29105"/>
    </ligand>
</feature>
<evidence type="ECO:0000313" key="16">
    <source>
        <dbReference type="Proteomes" id="UP000237947"/>
    </source>
</evidence>
<feature type="short sequence motif" description="'HIGH' region" evidence="13">
    <location>
        <begin position="29"/>
        <end position="39"/>
    </location>
</feature>
<dbReference type="EC" id="6.1.1.16" evidence="13"/>
<keyword evidence="9 13" id="KW-0067">ATP-binding</keyword>
<dbReference type="Pfam" id="PF01406">
    <property type="entry name" value="tRNA-synt_1e"/>
    <property type="match status" value="1"/>
</dbReference>
<evidence type="ECO:0000256" key="4">
    <source>
        <dbReference type="ARBA" id="ARBA00022490"/>
    </source>
</evidence>
<feature type="binding site" evidence="13">
    <location>
        <position position="27"/>
    </location>
    <ligand>
        <name>Zn(2+)</name>
        <dbReference type="ChEBI" id="CHEBI:29105"/>
    </ligand>
</feature>
<feature type="binding site" evidence="13">
    <location>
        <position position="234"/>
    </location>
    <ligand>
        <name>Zn(2+)</name>
        <dbReference type="ChEBI" id="CHEBI:29105"/>
    </ligand>
</feature>
<dbReference type="SMART" id="SM00840">
    <property type="entry name" value="DALR_2"/>
    <property type="match status" value="1"/>
</dbReference>
<dbReference type="GO" id="GO:0005524">
    <property type="term" value="F:ATP binding"/>
    <property type="evidence" value="ECO:0007669"/>
    <property type="project" value="UniProtKB-UniRule"/>
</dbReference>
<organism evidence="15 16">
    <name type="scientific">Fastidiosipila sanguinis</name>
    <dbReference type="NCBI Taxonomy" id="236753"/>
    <lineage>
        <taxon>Bacteria</taxon>
        <taxon>Bacillati</taxon>
        <taxon>Bacillota</taxon>
        <taxon>Clostridia</taxon>
        <taxon>Eubacteriales</taxon>
        <taxon>Oscillospiraceae</taxon>
        <taxon>Fastidiosipila</taxon>
    </lineage>
</organism>
<dbReference type="GO" id="GO:0005737">
    <property type="term" value="C:cytoplasm"/>
    <property type="evidence" value="ECO:0007669"/>
    <property type="project" value="UniProtKB-SubCell"/>
</dbReference>
<evidence type="ECO:0000256" key="1">
    <source>
        <dbReference type="ARBA" id="ARBA00004496"/>
    </source>
</evidence>
<dbReference type="HAMAP" id="MF_00041">
    <property type="entry name" value="Cys_tRNA_synth"/>
    <property type="match status" value="1"/>
</dbReference>
<dbReference type="EMBL" id="CP027226">
    <property type="protein sequence ID" value="AVM42633.1"/>
    <property type="molecule type" value="Genomic_DNA"/>
</dbReference>
<proteinExistence type="inferred from homology"/>
<sequence>MIIYNTMARKKMELVPLEENLFRIYACGPTVYNYFHLGNARPLVNFDTLRRYLKYKGYKVKFVQNFTDIDDKVINRANAENKSIRELSDFYIQEYFKDADGLNVQRADVHPRATDNIPEMLELIGKLVEKDIAYVANDGVYFAVDKFPAYLKLSGFNKEDLWENVRKEENVESGKKSSSDFVLWKFNKPGEPSWESPWGDGRPGWHLECSAMSQKYLGETFDIHCGGKDLIFPHHENEIAQSEAASGKEFARYWMHNGFITVDNEKMSKSQNNFFLIREIANEYGYMPIRLFLLNSHYRSPINYSIDMIQSSKSAYERIKNCYKNLKYTLDNFKVTEENSESLEEFNHLQKLYQETKEHFERAMDDDLNTADALGAIFELVKEINIVLENPKSSEGLALIFSCLEELTNVIGLSFDEENDIPEEILELVEKRTQAKAEKNYQLADELRDEIVSSGYKLTDTAQGTKVEVDA</sequence>
<evidence type="ECO:0000313" key="15">
    <source>
        <dbReference type="EMBL" id="AVM42633.1"/>
    </source>
</evidence>
<dbReference type="Proteomes" id="UP000237947">
    <property type="component" value="Chromosome"/>
</dbReference>
<keyword evidence="5 13" id="KW-0436">Ligase</keyword>
<dbReference type="InterPro" id="IPR032678">
    <property type="entry name" value="tRNA-synt_1_cat_dom"/>
</dbReference>
<keyword evidence="8 13" id="KW-0862">Zinc</keyword>
<keyword evidence="4 13" id="KW-0963">Cytoplasm</keyword>
<dbReference type="PANTHER" id="PTHR10890">
    <property type="entry name" value="CYSTEINYL-TRNA SYNTHETASE"/>
    <property type="match status" value="1"/>
</dbReference>
<dbReference type="InterPro" id="IPR009080">
    <property type="entry name" value="tRNAsynth_Ia_anticodon-bd"/>
</dbReference>
<dbReference type="InterPro" id="IPR015273">
    <property type="entry name" value="Cys-tRNA-synt_Ia_DALR"/>
</dbReference>
<evidence type="ECO:0000259" key="14">
    <source>
        <dbReference type="SMART" id="SM00840"/>
    </source>
</evidence>
<evidence type="ECO:0000256" key="2">
    <source>
        <dbReference type="ARBA" id="ARBA00005594"/>
    </source>
</evidence>
<protein>
    <recommendedName>
        <fullName evidence="13">Cysteine--tRNA ligase</fullName>
        <ecNumber evidence="13">6.1.1.16</ecNumber>
    </recommendedName>
    <alternativeName>
        <fullName evidence="13">Cysteinyl-tRNA synthetase</fullName>
        <shortName evidence="13">CysRS</shortName>
    </alternativeName>
</protein>
<name>A0A2S0KNN6_9FIRM</name>
<keyword evidence="6 13" id="KW-0479">Metal-binding</keyword>
<dbReference type="SUPFAM" id="SSF52374">
    <property type="entry name" value="Nucleotidylyl transferase"/>
    <property type="match status" value="1"/>
</dbReference>
<comment type="cofactor">
    <cofactor evidence="13">
        <name>Zn(2+)</name>
        <dbReference type="ChEBI" id="CHEBI:29105"/>
    </cofactor>
    <text evidence="13">Binds 1 zinc ion per subunit.</text>
</comment>
<dbReference type="InterPro" id="IPR014729">
    <property type="entry name" value="Rossmann-like_a/b/a_fold"/>
</dbReference>
<keyword evidence="11 13" id="KW-0030">Aminoacyl-tRNA synthetase</keyword>
<dbReference type="PANTHER" id="PTHR10890:SF3">
    <property type="entry name" value="CYSTEINE--TRNA LIGASE, CYTOPLASMIC"/>
    <property type="match status" value="1"/>
</dbReference>
<dbReference type="Gene3D" id="3.40.50.620">
    <property type="entry name" value="HUPs"/>
    <property type="match status" value="1"/>
</dbReference>
<dbReference type="Gene3D" id="1.20.120.1910">
    <property type="entry name" value="Cysteine-tRNA ligase, C-terminal anti-codon recognition domain"/>
    <property type="match status" value="1"/>
</dbReference>
<comment type="similarity">
    <text evidence="2 13">Belongs to the class-I aminoacyl-tRNA synthetase family.</text>
</comment>
<feature type="short sequence motif" description="'KMSKS' region" evidence="13">
    <location>
        <begin position="266"/>
        <end position="270"/>
    </location>
</feature>
<dbReference type="GO" id="GO:0004817">
    <property type="term" value="F:cysteine-tRNA ligase activity"/>
    <property type="evidence" value="ECO:0007669"/>
    <property type="project" value="UniProtKB-UniRule"/>
</dbReference>
<keyword evidence="10 13" id="KW-0648">Protein biosynthesis</keyword>
<comment type="subunit">
    <text evidence="3 13">Monomer.</text>
</comment>
<feature type="binding site" evidence="13">
    <location>
        <position position="269"/>
    </location>
    <ligand>
        <name>ATP</name>
        <dbReference type="ChEBI" id="CHEBI:30616"/>
    </ligand>
</feature>
<dbReference type="InterPro" id="IPR024909">
    <property type="entry name" value="Cys-tRNA/MSH_ligase"/>
</dbReference>
<evidence type="ECO:0000256" key="6">
    <source>
        <dbReference type="ARBA" id="ARBA00022723"/>
    </source>
</evidence>
<dbReference type="PRINTS" id="PR00983">
    <property type="entry name" value="TRNASYNTHCYS"/>
</dbReference>
<feature type="domain" description="Cysteinyl-tRNA synthetase class Ia DALR" evidence="14">
    <location>
        <begin position="359"/>
        <end position="426"/>
    </location>
</feature>
<feature type="binding site" evidence="13">
    <location>
        <position position="209"/>
    </location>
    <ligand>
        <name>Zn(2+)</name>
        <dbReference type="ChEBI" id="CHEBI:29105"/>
    </ligand>
</feature>
<evidence type="ECO:0000256" key="13">
    <source>
        <dbReference type="HAMAP-Rule" id="MF_00041"/>
    </source>
</evidence>
<gene>
    <name evidence="13" type="primary">cysS</name>
    <name evidence="15" type="ORF">C5Q98_05140</name>
</gene>
<dbReference type="KEGG" id="fsa:C5Q98_05140"/>
<keyword evidence="16" id="KW-1185">Reference proteome</keyword>
<dbReference type="InterPro" id="IPR015803">
    <property type="entry name" value="Cys-tRNA-ligase"/>
</dbReference>
<evidence type="ECO:0000256" key="9">
    <source>
        <dbReference type="ARBA" id="ARBA00022840"/>
    </source>
</evidence>
<dbReference type="SUPFAM" id="SSF47323">
    <property type="entry name" value="Anticodon-binding domain of a subclass of class I aminoacyl-tRNA synthetases"/>
    <property type="match status" value="1"/>
</dbReference>
<accession>A0A2S0KNN6</accession>
<evidence type="ECO:0000256" key="5">
    <source>
        <dbReference type="ARBA" id="ARBA00022598"/>
    </source>
</evidence>
<comment type="catalytic activity">
    <reaction evidence="12 13">
        <text>tRNA(Cys) + L-cysteine + ATP = L-cysteinyl-tRNA(Cys) + AMP + diphosphate</text>
        <dbReference type="Rhea" id="RHEA:17773"/>
        <dbReference type="Rhea" id="RHEA-COMP:9661"/>
        <dbReference type="Rhea" id="RHEA-COMP:9679"/>
        <dbReference type="ChEBI" id="CHEBI:30616"/>
        <dbReference type="ChEBI" id="CHEBI:33019"/>
        <dbReference type="ChEBI" id="CHEBI:35235"/>
        <dbReference type="ChEBI" id="CHEBI:78442"/>
        <dbReference type="ChEBI" id="CHEBI:78517"/>
        <dbReference type="ChEBI" id="CHEBI:456215"/>
        <dbReference type="EC" id="6.1.1.16"/>
    </reaction>
</comment>
<evidence type="ECO:0000256" key="7">
    <source>
        <dbReference type="ARBA" id="ARBA00022741"/>
    </source>
</evidence>
<dbReference type="AlphaFoldDB" id="A0A2S0KNN6"/>
<dbReference type="GO" id="GO:0006423">
    <property type="term" value="P:cysteinyl-tRNA aminoacylation"/>
    <property type="evidence" value="ECO:0007669"/>
    <property type="project" value="UniProtKB-UniRule"/>
</dbReference>
<evidence type="ECO:0000256" key="10">
    <source>
        <dbReference type="ARBA" id="ARBA00022917"/>
    </source>
</evidence>
<reference evidence="16" key="1">
    <citation type="submission" date="2018-02" db="EMBL/GenBank/DDBJ databases">
        <authorList>
            <person name="Holder M.E."/>
            <person name="Ajami N.J."/>
            <person name="Petrosino J.F."/>
        </authorList>
    </citation>
    <scope>NUCLEOTIDE SEQUENCE [LARGE SCALE GENOMIC DNA]</scope>
    <source>
        <strain evidence="16">CCUG 47711</strain>
    </source>
</reference>
<dbReference type="GO" id="GO:0008270">
    <property type="term" value="F:zinc ion binding"/>
    <property type="evidence" value="ECO:0007669"/>
    <property type="project" value="UniProtKB-UniRule"/>
</dbReference>
<dbReference type="OrthoDB" id="9815130at2"/>
<dbReference type="CDD" id="cd00672">
    <property type="entry name" value="CysRS_core"/>
    <property type="match status" value="1"/>
</dbReference>
<evidence type="ECO:0000256" key="12">
    <source>
        <dbReference type="ARBA" id="ARBA00047398"/>
    </source>
</evidence>
<keyword evidence="7 13" id="KW-0547">Nucleotide-binding</keyword>
<evidence type="ECO:0000256" key="11">
    <source>
        <dbReference type="ARBA" id="ARBA00023146"/>
    </source>
</evidence>
<dbReference type="Pfam" id="PF09190">
    <property type="entry name" value="DALR_2"/>
    <property type="match status" value="1"/>
</dbReference>
<evidence type="ECO:0000256" key="3">
    <source>
        <dbReference type="ARBA" id="ARBA00011245"/>
    </source>
</evidence>
<dbReference type="NCBIfam" id="TIGR00435">
    <property type="entry name" value="cysS"/>
    <property type="match status" value="1"/>
</dbReference>
<evidence type="ECO:0000256" key="8">
    <source>
        <dbReference type="ARBA" id="ARBA00022833"/>
    </source>
</evidence>